<evidence type="ECO:0000256" key="1">
    <source>
        <dbReference type="SAM" id="Phobius"/>
    </source>
</evidence>
<dbReference type="EMBL" id="APOL01000018">
    <property type="protein sequence ID" value="ENU34319.1"/>
    <property type="molecule type" value="Genomic_DNA"/>
</dbReference>
<feature type="transmembrane region" description="Helical" evidence="1">
    <location>
        <begin position="97"/>
        <end position="116"/>
    </location>
</feature>
<proteinExistence type="predicted"/>
<comment type="caution">
    <text evidence="2">The sequence shown here is derived from an EMBL/GenBank/DDBJ whole genome shotgun (WGS) entry which is preliminary data.</text>
</comment>
<keyword evidence="1" id="KW-0472">Membrane</keyword>
<name>N8RL92_9GAMM</name>
<dbReference type="PATRIC" id="fig|1217671.3.peg.773"/>
<keyword evidence="1" id="KW-0812">Transmembrane</keyword>
<gene>
    <name evidence="2" type="ORF">F989_00792</name>
</gene>
<protein>
    <submittedName>
        <fullName evidence="2">Uncharacterized protein</fullName>
    </submittedName>
</protein>
<evidence type="ECO:0000313" key="2">
    <source>
        <dbReference type="EMBL" id="ENU34319.1"/>
    </source>
</evidence>
<accession>N8RL92</accession>
<dbReference type="HOGENOM" id="CLU_1736559_0_0_6"/>
<dbReference type="Proteomes" id="UP000018426">
    <property type="component" value="Unassembled WGS sequence"/>
</dbReference>
<sequence length="150" mass="17649">MTMLTGKYFKLMLAFTLLLFTFTTTGLYAWLPVIVKNIDHQHQLNISVQSESLSQWSLEHHDHDEAIADDSKNHHWTSYDEPTYHHSVKPVHADDELALDPVFILSFITALIFLFLKLSEHRIRVFDFRKRIFILRNSYTYTKALIVLTN</sequence>
<reference evidence="2 3" key="1">
    <citation type="submission" date="2013-02" db="EMBL/GenBank/DDBJ databases">
        <title>The Genome Sequence of Acinetobacter parvus NIPH 1103.</title>
        <authorList>
            <consortium name="The Broad Institute Genome Sequencing Platform"/>
            <consortium name="The Broad Institute Genome Sequencing Center for Infectious Disease"/>
            <person name="Cerqueira G."/>
            <person name="Feldgarden M."/>
            <person name="Courvalin P."/>
            <person name="Perichon B."/>
            <person name="Grillot-Courvalin C."/>
            <person name="Clermont D."/>
            <person name="Rocha E."/>
            <person name="Yoon E.-J."/>
            <person name="Nemec A."/>
            <person name="Walker B."/>
            <person name="Young S.K."/>
            <person name="Zeng Q."/>
            <person name="Gargeya S."/>
            <person name="Fitzgerald M."/>
            <person name="Haas B."/>
            <person name="Abouelleil A."/>
            <person name="Alvarado L."/>
            <person name="Arachchi H.M."/>
            <person name="Berlin A.M."/>
            <person name="Chapman S.B."/>
            <person name="Dewar J."/>
            <person name="Goldberg J."/>
            <person name="Griggs A."/>
            <person name="Gujja S."/>
            <person name="Hansen M."/>
            <person name="Howarth C."/>
            <person name="Imamovic A."/>
            <person name="Larimer J."/>
            <person name="McCowan C."/>
            <person name="Murphy C."/>
            <person name="Neiman D."/>
            <person name="Pearson M."/>
            <person name="Priest M."/>
            <person name="Roberts A."/>
            <person name="Saif S."/>
            <person name="Shea T."/>
            <person name="Sisk P."/>
            <person name="Sykes S."/>
            <person name="Wortman J."/>
            <person name="Nusbaum C."/>
            <person name="Birren B."/>
        </authorList>
    </citation>
    <scope>NUCLEOTIDE SEQUENCE [LARGE SCALE GENOMIC DNA]</scope>
    <source>
        <strain evidence="2 3">NIPH 1103</strain>
    </source>
</reference>
<organism evidence="2 3">
    <name type="scientific">Acinetobacter parvus NIPH 1103</name>
    <dbReference type="NCBI Taxonomy" id="1217671"/>
    <lineage>
        <taxon>Bacteria</taxon>
        <taxon>Pseudomonadati</taxon>
        <taxon>Pseudomonadota</taxon>
        <taxon>Gammaproteobacteria</taxon>
        <taxon>Moraxellales</taxon>
        <taxon>Moraxellaceae</taxon>
        <taxon>Acinetobacter</taxon>
    </lineage>
</organism>
<evidence type="ECO:0000313" key="3">
    <source>
        <dbReference type="Proteomes" id="UP000018426"/>
    </source>
</evidence>
<dbReference type="AlphaFoldDB" id="N8RL92"/>
<keyword evidence="1" id="KW-1133">Transmembrane helix</keyword>